<dbReference type="Proteomes" id="UP000182762">
    <property type="component" value="Unassembled WGS sequence"/>
</dbReference>
<keyword evidence="2" id="KW-1185">Reference proteome</keyword>
<dbReference type="GeneID" id="93713588"/>
<proteinExistence type="predicted"/>
<dbReference type="RefSeq" id="WP_061804001.1">
    <property type="nucleotide sequence ID" value="NZ_FOXX01000027.1"/>
</dbReference>
<evidence type="ECO:0000313" key="1">
    <source>
        <dbReference type="EMBL" id="SFQ88592.1"/>
    </source>
</evidence>
<gene>
    <name evidence="1" type="ORF">SAMN02745910_05080</name>
</gene>
<name>A0A1I6C5Y3_9BACI</name>
<protein>
    <submittedName>
        <fullName evidence="1">Uncharacterized protein</fullName>
    </submittedName>
</protein>
<organism evidence="1 2">
    <name type="scientific">Priestia endophytica DSM 13796</name>
    <dbReference type="NCBI Taxonomy" id="1121089"/>
    <lineage>
        <taxon>Bacteria</taxon>
        <taxon>Bacillati</taxon>
        <taxon>Bacillota</taxon>
        <taxon>Bacilli</taxon>
        <taxon>Bacillales</taxon>
        <taxon>Bacillaceae</taxon>
        <taxon>Priestia</taxon>
    </lineage>
</organism>
<comment type="caution">
    <text evidence="1">The sequence shown here is derived from an EMBL/GenBank/DDBJ whole genome shotgun (WGS) entry which is preliminary data.</text>
</comment>
<reference evidence="1 2" key="1">
    <citation type="submission" date="2016-10" db="EMBL/GenBank/DDBJ databases">
        <authorList>
            <person name="Varghese N."/>
            <person name="Submissions S."/>
        </authorList>
    </citation>
    <scope>NUCLEOTIDE SEQUENCE [LARGE SCALE GENOMIC DNA]</scope>
    <source>
        <strain evidence="1 2">DSM 13796</strain>
    </source>
</reference>
<dbReference type="EMBL" id="FOXX01000027">
    <property type="protein sequence ID" value="SFQ88592.1"/>
    <property type="molecule type" value="Genomic_DNA"/>
</dbReference>
<evidence type="ECO:0000313" key="2">
    <source>
        <dbReference type="Proteomes" id="UP000182762"/>
    </source>
</evidence>
<accession>A0A1I6C5Y3</accession>
<sequence length="102" mass="12280">MSCKDIRKEGLFLDWIIESTKSEAKWKKPIIRAIEKITTLFYQAPQKERSSLYLLQLIDKYWHNIPRESFQSLTEYYLLLAKVSDYLLTTLLYNQKSPLREF</sequence>